<dbReference type="InterPro" id="IPR051781">
    <property type="entry name" value="Metallo-dep_Hydrolase"/>
</dbReference>
<dbReference type="Pfam" id="PF07969">
    <property type="entry name" value="Amidohydro_3"/>
    <property type="match status" value="1"/>
</dbReference>
<dbReference type="PIRSF" id="PIRSF038971">
    <property type="entry name" value="PhnM"/>
    <property type="match status" value="1"/>
</dbReference>
<dbReference type="SUPFAM" id="SSF51556">
    <property type="entry name" value="Metallo-dependent hydrolases"/>
    <property type="match status" value="1"/>
</dbReference>
<comment type="caution">
    <text evidence="2">The sequence shown here is derived from an EMBL/GenBank/DDBJ whole genome shotgun (WGS) entry which is preliminary data.</text>
</comment>
<dbReference type="PANTHER" id="PTHR43135:SF3">
    <property type="entry name" value="ALPHA-D-RIBOSE 1-METHYLPHOSPHONATE 5-TRIPHOSPHATE DIPHOSPHATASE"/>
    <property type="match status" value="1"/>
</dbReference>
<dbReference type="InterPro" id="IPR011059">
    <property type="entry name" value="Metal-dep_hydrolase_composite"/>
</dbReference>
<protein>
    <submittedName>
        <fullName evidence="2">Alpha-D-ribose 1-methylphosphonate 5-triphosphate diphosphatase</fullName>
    </submittedName>
</protein>
<dbReference type="InterPro" id="IPR032466">
    <property type="entry name" value="Metal_Hydrolase"/>
</dbReference>
<reference evidence="2 3" key="1">
    <citation type="submission" date="2018-01" db="EMBL/GenBank/DDBJ databases">
        <title>Draft genome sequence of Paucibacter aquatile CR182 isolated from freshwater of the Nakdong River.</title>
        <authorList>
            <person name="Choi A."/>
            <person name="Chung E.J."/>
        </authorList>
    </citation>
    <scope>NUCLEOTIDE SEQUENCE [LARGE SCALE GENOMIC DNA]</scope>
    <source>
        <strain evidence="2 3">CR182</strain>
    </source>
</reference>
<dbReference type="SUPFAM" id="SSF51338">
    <property type="entry name" value="Composite domain of metallo-dependent hydrolases"/>
    <property type="match status" value="1"/>
</dbReference>
<dbReference type="NCBIfam" id="NF011987">
    <property type="entry name" value="PRK15446.2-3"/>
    <property type="match status" value="1"/>
</dbReference>
<dbReference type="NCBIfam" id="NF011990">
    <property type="entry name" value="PRK15446.2-6"/>
    <property type="match status" value="1"/>
</dbReference>
<dbReference type="GO" id="GO:0019700">
    <property type="term" value="P:organic phosphonate catabolic process"/>
    <property type="evidence" value="ECO:0007669"/>
    <property type="project" value="InterPro"/>
</dbReference>
<dbReference type="Proteomes" id="UP000235916">
    <property type="component" value="Unassembled WGS sequence"/>
</dbReference>
<dbReference type="OrthoDB" id="9766983at2"/>
<dbReference type="Gene3D" id="3.20.20.140">
    <property type="entry name" value="Metal-dependent hydrolases"/>
    <property type="match status" value="1"/>
</dbReference>
<proteinExistence type="predicted"/>
<dbReference type="EMBL" id="POSP01000001">
    <property type="protein sequence ID" value="PND40289.1"/>
    <property type="molecule type" value="Genomic_DNA"/>
</dbReference>
<dbReference type="GO" id="GO:0016810">
    <property type="term" value="F:hydrolase activity, acting on carbon-nitrogen (but not peptide) bonds"/>
    <property type="evidence" value="ECO:0007669"/>
    <property type="project" value="InterPro"/>
</dbReference>
<feature type="domain" description="Amidohydrolase 3" evidence="1">
    <location>
        <begin position="213"/>
        <end position="380"/>
    </location>
</feature>
<accession>A0A2N8L3L3</accession>
<evidence type="ECO:0000259" key="1">
    <source>
        <dbReference type="Pfam" id="PF07969"/>
    </source>
</evidence>
<keyword evidence="3" id="KW-1185">Reference proteome</keyword>
<dbReference type="PANTHER" id="PTHR43135">
    <property type="entry name" value="ALPHA-D-RIBOSE 1-METHYLPHOSPHONATE 5-TRIPHOSPHATE DIPHOSPHATASE"/>
    <property type="match status" value="1"/>
</dbReference>
<evidence type="ECO:0000313" key="3">
    <source>
        <dbReference type="Proteomes" id="UP000235916"/>
    </source>
</evidence>
<dbReference type="InterPro" id="IPR012696">
    <property type="entry name" value="PhnM"/>
</dbReference>
<dbReference type="RefSeq" id="WP_102766423.1">
    <property type="nucleotide sequence ID" value="NZ_CP124551.1"/>
</dbReference>
<name>A0A2N8L3L3_9BURK</name>
<dbReference type="AlphaFoldDB" id="A0A2N8L3L3"/>
<dbReference type="InterPro" id="IPR013108">
    <property type="entry name" value="Amidohydro_3"/>
</dbReference>
<gene>
    <name evidence="2" type="ORF">C1O66_02610</name>
</gene>
<evidence type="ECO:0000313" key="2">
    <source>
        <dbReference type="EMBL" id="PND40289.1"/>
    </source>
</evidence>
<organism evidence="2 3">
    <name type="scientific">Kinneretia aquatilis</name>
    <dbReference type="NCBI Taxonomy" id="2070761"/>
    <lineage>
        <taxon>Bacteria</taxon>
        <taxon>Pseudomonadati</taxon>
        <taxon>Pseudomonadota</taxon>
        <taxon>Betaproteobacteria</taxon>
        <taxon>Burkholderiales</taxon>
        <taxon>Sphaerotilaceae</taxon>
        <taxon>Roseateles</taxon>
    </lineage>
</organism>
<sequence>MLSPQRVAALSTIRGGQVLRPGQQWQENELVLGIQNGRLVDSALPGPGLDASGCLVLPGIVDFHGDAFERQIMPRPGVHFPLDLALLETDRQLASNGITTALHGLTYSWEGGLRGGDTARELLAALDSLDGRLQVDHRLHLRFECHNVEGEDQALEWLRSGRIGLLAFNEHLPMMRKKLDKKLQDYADRAGTDGAGFIALLEKAAARGAEVPALIERLAAECRRLGIPMASHDDDSLATRARFQALGCGISEFPLSTEVAAMASAERSPVVCGAPNVLRGGSHVGAPRAADLAGAGLCKILASDYYYPAPLHAAFKLAQDEVMPFAAAWELVSANPAQALGLHDRGQLSAGRRADVLVVDAQDPSRPRLVATLCAGRIVYLAEGERLL</sequence>